<comment type="caution">
    <text evidence="2">The sequence shown here is derived from an EMBL/GenBank/DDBJ whole genome shotgun (WGS) entry which is preliminary data.</text>
</comment>
<feature type="compositionally biased region" description="Basic residues" evidence="1">
    <location>
        <begin position="91"/>
        <end position="105"/>
    </location>
</feature>
<dbReference type="AlphaFoldDB" id="A0A8X7BXZ7"/>
<dbReference type="Proteomes" id="UP000886998">
    <property type="component" value="Unassembled WGS sequence"/>
</dbReference>
<sequence length="157" mass="17183">MSPLPPLDQMILCAETTPASPSPEKTKMEGGLFDPRLKARGVSFGADPHLPVLIEKKRKLSPFSRSGEKIGKEVNESSGKKRDRNVIIIKNKGKGMKSKQKCRKYRFSDKTVSAQGPQKMGEGLFEAPSILESFVTSGLPRKDANLVAKRVKVFGGV</sequence>
<proteinExistence type="predicted"/>
<accession>A0A8X7BXZ7</accession>
<dbReference type="EMBL" id="BMAV01005792">
    <property type="protein sequence ID" value="GFY47178.1"/>
    <property type="molecule type" value="Genomic_DNA"/>
</dbReference>
<feature type="compositionally biased region" description="Basic and acidic residues" evidence="1">
    <location>
        <begin position="66"/>
        <end position="80"/>
    </location>
</feature>
<feature type="region of interest" description="Disordered" evidence="1">
    <location>
        <begin position="63"/>
        <end position="120"/>
    </location>
</feature>
<name>A0A8X7BXZ7_9ARAC</name>
<reference evidence="2" key="1">
    <citation type="submission" date="2020-08" db="EMBL/GenBank/DDBJ databases">
        <title>Multicomponent nature underlies the extraordinary mechanical properties of spider dragline silk.</title>
        <authorList>
            <person name="Kono N."/>
            <person name="Nakamura H."/>
            <person name="Mori M."/>
            <person name="Yoshida Y."/>
            <person name="Ohtoshi R."/>
            <person name="Malay A.D."/>
            <person name="Moran D.A.P."/>
            <person name="Tomita M."/>
            <person name="Numata K."/>
            <person name="Arakawa K."/>
        </authorList>
    </citation>
    <scope>NUCLEOTIDE SEQUENCE</scope>
</reference>
<keyword evidence="3" id="KW-1185">Reference proteome</keyword>
<organism evidence="2 3">
    <name type="scientific">Trichonephila inaurata madagascariensis</name>
    <dbReference type="NCBI Taxonomy" id="2747483"/>
    <lineage>
        <taxon>Eukaryota</taxon>
        <taxon>Metazoa</taxon>
        <taxon>Ecdysozoa</taxon>
        <taxon>Arthropoda</taxon>
        <taxon>Chelicerata</taxon>
        <taxon>Arachnida</taxon>
        <taxon>Araneae</taxon>
        <taxon>Araneomorphae</taxon>
        <taxon>Entelegynae</taxon>
        <taxon>Araneoidea</taxon>
        <taxon>Nephilidae</taxon>
        <taxon>Trichonephila</taxon>
        <taxon>Trichonephila inaurata</taxon>
    </lineage>
</organism>
<evidence type="ECO:0000256" key="1">
    <source>
        <dbReference type="SAM" id="MobiDB-lite"/>
    </source>
</evidence>
<evidence type="ECO:0000313" key="3">
    <source>
        <dbReference type="Proteomes" id="UP000886998"/>
    </source>
</evidence>
<gene>
    <name evidence="2" type="ORF">TNIN_68101</name>
</gene>
<evidence type="ECO:0000313" key="2">
    <source>
        <dbReference type="EMBL" id="GFY47178.1"/>
    </source>
</evidence>
<protein>
    <submittedName>
        <fullName evidence="2">Uncharacterized protein</fullName>
    </submittedName>
</protein>